<evidence type="ECO:0000313" key="3">
    <source>
        <dbReference type="EMBL" id="MXU88882.1"/>
    </source>
</evidence>
<accession>A0A6B0U8H3</accession>
<dbReference type="AlphaFoldDB" id="A0A6B0U8H3"/>
<sequence length="104" mass="11185">MRFVFFVVAGTLLKGGDARLWREGKGGSPSPTNRTLPAETAQATNPNGAINLYGKHTMFWTRSEDRYKKIGGRPGRAFSIFDERAANRLAGGCVSPAVPRACGA</sequence>
<feature type="chain" id="PRO_5025653720" evidence="2">
    <location>
        <begin position="19"/>
        <end position="104"/>
    </location>
</feature>
<name>A0A6B0U8H3_IXORI</name>
<reference evidence="3" key="1">
    <citation type="submission" date="2019-12" db="EMBL/GenBank/DDBJ databases">
        <title>An insight into the sialome of adult female Ixodes ricinus ticks feeding for 6 days.</title>
        <authorList>
            <person name="Perner J."/>
            <person name="Ribeiro J.M.C."/>
        </authorList>
    </citation>
    <scope>NUCLEOTIDE SEQUENCE</scope>
    <source>
        <strain evidence="3">Semi-engorged</strain>
        <tissue evidence="3">Salivary glands</tissue>
    </source>
</reference>
<evidence type="ECO:0000256" key="1">
    <source>
        <dbReference type="SAM" id="MobiDB-lite"/>
    </source>
</evidence>
<organism evidence="3">
    <name type="scientific">Ixodes ricinus</name>
    <name type="common">Common tick</name>
    <name type="synonym">Acarus ricinus</name>
    <dbReference type="NCBI Taxonomy" id="34613"/>
    <lineage>
        <taxon>Eukaryota</taxon>
        <taxon>Metazoa</taxon>
        <taxon>Ecdysozoa</taxon>
        <taxon>Arthropoda</taxon>
        <taxon>Chelicerata</taxon>
        <taxon>Arachnida</taxon>
        <taxon>Acari</taxon>
        <taxon>Parasitiformes</taxon>
        <taxon>Ixodida</taxon>
        <taxon>Ixodoidea</taxon>
        <taxon>Ixodidae</taxon>
        <taxon>Ixodinae</taxon>
        <taxon>Ixodes</taxon>
    </lineage>
</organism>
<evidence type="ECO:0000256" key="2">
    <source>
        <dbReference type="SAM" id="SignalP"/>
    </source>
</evidence>
<protein>
    <submittedName>
        <fullName evidence="3">Putative secreted protein</fullName>
    </submittedName>
</protein>
<dbReference type="EMBL" id="GIFC01006799">
    <property type="protein sequence ID" value="MXU88882.1"/>
    <property type="molecule type" value="Transcribed_RNA"/>
</dbReference>
<proteinExistence type="predicted"/>
<feature type="region of interest" description="Disordered" evidence="1">
    <location>
        <begin position="22"/>
        <end position="47"/>
    </location>
</feature>
<feature type="signal peptide" evidence="2">
    <location>
        <begin position="1"/>
        <end position="18"/>
    </location>
</feature>
<keyword evidence="2" id="KW-0732">Signal</keyword>
<feature type="compositionally biased region" description="Polar residues" evidence="1">
    <location>
        <begin position="29"/>
        <end position="47"/>
    </location>
</feature>